<keyword evidence="1" id="KW-0472">Membrane</keyword>
<sequence length="148" mass="17747">MWETIKERFSGDDIFFWLAIAIIMYVNHTFFDKHINIILFILPIAIMYFMEIGLKKPPKYPKYLLTIIITVLYMFSMPKYSTTYAENFMKENYGEETYLLPYTTNQMSSFNPYSKEIYYSFIRTDGKEYLFNARTGEVKETKIDIDSK</sequence>
<dbReference type="RefSeq" id="WP_410030927.1">
    <property type="nucleotide sequence ID" value="NZ_JBGMEI010000003.1"/>
</dbReference>
<keyword evidence="3" id="KW-1185">Reference proteome</keyword>
<gene>
    <name evidence="2" type="ORF">ACCQ41_02990</name>
</gene>
<feature type="transmembrane region" description="Helical" evidence="1">
    <location>
        <begin position="63"/>
        <end position="80"/>
    </location>
</feature>
<keyword evidence="1" id="KW-1133">Transmembrane helix</keyword>
<organism evidence="2 3">
    <name type="scientific">Anaerococcus martiniensis</name>
    <dbReference type="NCBI Taxonomy" id="3115615"/>
    <lineage>
        <taxon>Bacteria</taxon>
        <taxon>Bacillati</taxon>
        <taxon>Bacillota</taxon>
        <taxon>Tissierellia</taxon>
        <taxon>Tissierellales</taxon>
        <taxon>Peptoniphilaceae</taxon>
        <taxon>Anaerococcus</taxon>
    </lineage>
</organism>
<evidence type="ECO:0000313" key="3">
    <source>
        <dbReference type="Proteomes" id="UP001637996"/>
    </source>
</evidence>
<proteinExistence type="predicted"/>
<evidence type="ECO:0000256" key="1">
    <source>
        <dbReference type="SAM" id="Phobius"/>
    </source>
</evidence>
<evidence type="ECO:0000313" key="2">
    <source>
        <dbReference type="EMBL" id="MFO3665218.1"/>
    </source>
</evidence>
<feature type="transmembrane region" description="Helical" evidence="1">
    <location>
        <begin position="14"/>
        <end position="31"/>
    </location>
</feature>
<protein>
    <submittedName>
        <fullName evidence="2">Uncharacterized protein</fullName>
    </submittedName>
</protein>
<accession>A0ABW9M8N4</accession>
<comment type="caution">
    <text evidence="2">The sequence shown here is derived from an EMBL/GenBank/DDBJ whole genome shotgun (WGS) entry which is preliminary data.</text>
</comment>
<keyword evidence="1" id="KW-0812">Transmembrane</keyword>
<name>A0ABW9M8N4_9FIRM</name>
<reference evidence="2 3" key="1">
    <citation type="journal article" date="2025" name="Anaerobe">
        <title>Description of Anaerococcus kampingiae sp. nov., Anaerococcus groningensis sp. nov., Anaerococcus martiniensis sp. nov., and Anaerococcus cruorum sp. nov., isolated from human clinical specimens.</title>
        <authorList>
            <person name="Boiten K.E."/>
            <person name="Meijer J."/>
            <person name="van Wezel E.M."/>
            <person name="Veloo A.C.M."/>
        </authorList>
    </citation>
    <scope>NUCLEOTIDE SEQUENCE [LARGE SCALE GENOMIC DNA]</scope>
    <source>
        <strain evidence="2 3">ENR0831</strain>
    </source>
</reference>
<feature type="transmembrane region" description="Helical" evidence="1">
    <location>
        <begin position="37"/>
        <end position="54"/>
    </location>
</feature>
<dbReference type="EMBL" id="JBGMEI010000003">
    <property type="protein sequence ID" value="MFO3665218.1"/>
    <property type="molecule type" value="Genomic_DNA"/>
</dbReference>
<dbReference type="Proteomes" id="UP001637996">
    <property type="component" value="Unassembled WGS sequence"/>
</dbReference>